<sequence length="246" mass="26856">MNSFASAQLIALPQTADQTESAVARRIREIRQSALSIISQALTSPLISEAQREVAMVKAAHCHDINQLLRWHRALVSYVAGIKAGSRQPVADPQPAPEPEQQLVAEPVASPQPMAQPVAAEAPRRIYRKARRMSPEKLLRLRAANQSRREAAEQQRTPLPMWAEAPRLNALPGGLYWSGQGEVPEVGKALMVSRPGGLSGKATVKGYFHAEGFLGIVADFEKVPAKFQQSPRSQYVFGRDLQAVAA</sequence>
<evidence type="ECO:0000313" key="2">
    <source>
        <dbReference type="Proteomes" id="UP000198310"/>
    </source>
</evidence>
<keyword evidence="2" id="KW-1185">Reference proteome</keyword>
<evidence type="ECO:0000313" key="1">
    <source>
        <dbReference type="EMBL" id="SNR90003.1"/>
    </source>
</evidence>
<dbReference type="AlphaFoldDB" id="A0A239A532"/>
<dbReference type="EMBL" id="FZNS01000010">
    <property type="protein sequence ID" value="SNR90003.1"/>
    <property type="molecule type" value="Genomic_DNA"/>
</dbReference>
<gene>
    <name evidence="1" type="ORF">SAMN06269173_110163</name>
</gene>
<accession>A0A239A532</accession>
<reference evidence="2" key="1">
    <citation type="submission" date="2017-06" db="EMBL/GenBank/DDBJ databases">
        <authorList>
            <person name="Varghese N."/>
            <person name="Submissions S."/>
        </authorList>
    </citation>
    <scope>NUCLEOTIDE SEQUENCE [LARGE SCALE GENOMIC DNA]</scope>
    <source>
        <strain evidence="2">DSM 28041</strain>
    </source>
</reference>
<dbReference type="RefSeq" id="WP_089333833.1">
    <property type="nucleotide sequence ID" value="NZ_FZNS01000010.1"/>
</dbReference>
<organism evidence="1 2">
    <name type="scientific">Hymenobacter mucosus</name>
    <dbReference type="NCBI Taxonomy" id="1411120"/>
    <lineage>
        <taxon>Bacteria</taxon>
        <taxon>Pseudomonadati</taxon>
        <taxon>Bacteroidota</taxon>
        <taxon>Cytophagia</taxon>
        <taxon>Cytophagales</taxon>
        <taxon>Hymenobacteraceae</taxon>
        <taxon>Hymenobacter</taxon>
    </lineage>
</organism>
<dbReference type="Proteomes" id="UP000198310">
    <property type="component" value="Unassembled WGS sequence"/>
</dbReference>
<name>A0A239A532_9BACT</name>
<protein>
    <submittedName>
        <fullName evidence="1">Uncharacterized protein</fullName>
    </submittedName>
</protein>
<proteinExistence type="predicted"/>